<keyword evidence="4" id="KW-1185">Reference proteome</keyword>
<comment type="caution">
    <text evidence="3">The sequence shown here is derived from an EMBL/GenBank/DDBJ whole genome shotgun (WGS) entry which is preliminary data.</text>
</comment>
<protein>
    <submittedName>
        <fullName evidence="3">DUF4157 domain-containing protein</fullName>
    </submittedName>
</protein>
<feature type="region of interest" description="Disordered" evidence="1">
    <location>
        <begin position="61"/>
        <end position="80"/>
    </location>
</feature>
<dbReference type="InterPro" id="IPR025295">
    <property type="entry name" value="eCIS_core_dom"/>
</dbReference>
<evidence type="ECO:0000313" key="4">
    <source>
        <dbReference type="Proteomes" id="UP001614391"/>
    </source>
</evidence>
<name>A0ABW8D2D0_STRBI</name>
<feature type="domain" description="eCIS core" evidence="2">
    <location>
        <begin position="110"/>
        <end position="181"/>
    </location>
</feature>
<dbReference type="EMBL" id="JBITYT010000027">
    <property type="protein sequence ID" value="MFI9124017.1"/>
    <property type="molecule type" value="Genomic_DNA"/>
</dbReference>
<evidence type="ECO:0000256" key="1">
    <source>
        <dbReference type="SAM" id="MobiDB-lite"/>
    </source>
</evidence>
<dbReference type="RefSeq" id="WP_399622034.1">
    <property type="nucleotide sequence ID" value="NZ_JBITYT010000027.1"/>
</dbReference>
<dbReference type="Proteomes" id="UP001614391">
    <property type="component" value="Unassembled WGS sequence"/>
</dbReference>
<organism evidence="3 4">
    <name type="scientific">Streptomyces bikiniensis</name>
    <dbReference type="NCBI Taxonomy" id="1896"/>
    <lineage>
        <taxon>Bacteria</taxon>
        <taxon>Bacillati</taxon>
        <taxon>Actinomycetota</taxon>
        <taxon>Actinomycetes</taxon>
        <taxon>Kitasatosporales</taxon>
        <taxon>Streptomycetaceae</taxon>
        <taxon>Streptomyces</taxon>
    </lineage>
</organism>
<evidence type="ECO:0000259" key="2">
    <source>
        <dbReference type="Pfam" id="PF13699"/>
    </source>
</evidence>
<evidence type="ECO:0000313" key="3">
    <source>
        <dbReference type="EMBL" id="MFI9124017.1"/>
    </source>
</evidence>
<feature type="compositionally biased region" description="Basic and acidic residues" evidence="1">
    <location>
        <begin position="196"/>
        <end position="206"/>
    </location>
</feature>
<reference evidence="3 4" key="1">
    <citation type="submission" date="2024-10" db="EMBL/GenBank/DDBJ databases">
        <title>The Natural Products Discovery Center: Release of the First 8490 Sequenced Strains for Exploring Actinobacteria Biosynthetic Diversity.</title>
        <authorList>
            <person name="Kalkreuter E."/>
            <person name="Kautsar S.A."/>
            <person name="Yang D."/>
            <person name="Bader C.D."/>
            <person name="Teijaro C.N."/>
            <person name="Fluegel L."/>
            <person name="Davis C.M."/>
            <person name="Simpson J.R."/>
            <person name="Lauterbach L."/>
            <person name="Steele A.D."/>
            <person name="Gui C."/>
            <person name="Meng S."/>
            <person name="Li G."/>
            <person name="Viehrig K."/>
            <person name="Ye F."/>
            <person name="Su P."/>
            <person name="Kiefer A.F."/>
            <person name="Nichols A."/>
            <person name="Cepeda A.J."/>
            <person name="Yan W."/>
            <person name="Fan B."/>
            <person name="Jiang Y."/>
            <person name="Adhikari A."/>
            <person name="Zheng C.-J."/>
            <person name="Schuster L."/>
            <person name="Cowan T.M."/>
            <person name="Smanski M.J."/>
            <person name="Chevrette M.G."/>
            <person name="De Carvalho L.P.S."/>
            <person name="Shen B."/>
        </authorList>
    </citation>
    <scope>NUCLEOTIDE SEQUENCE [LARGE SCALE GENOMIC DNA]</scope>
    <source>
        <strain evidence="3 4">NPDC053346</strain>
    </source>
</reference>
<feature type="region of interest" description="Disordered" evidence="1">
    <location>
        <begin position="181"/>
        <end position="260"/>
    </location>
</feature>
<gene>
    <name evidence="3" type="ORF">ACIGW0_32270</name>
</gene>
<proteinExistence type="predicted"/>
<accession>A0ABW8D2D0</accession>
<feature type="compositionally biased region" description="Low complexity" evidence="1">
    <location>
        <begin position="10"/>
        <end position="23"/>
    </location>
</feature>
<feature type="region of interest" description="Disordered" evidence="1">
    <location>
        <begin position="1"/>
        <end position="27"/>
    </location>
</feature>
<sequence>MRAHENAREPAAGTGRAPTRATASDTAGTARARELLALQGSAGNEAVVQLLRRTGHSWAREEHRHGAGCGHQGATGAERPEAVQRSAAVQQPAAVQRSAVHDVLRTPGRPLDDATRADMEARLGADFSDVRVHDDGAARASAAEVGARAYTSGSHVVIGDGGGDRHTLAHELTHVIQQRRGPVAGTDDGGGLRISDPSDRYEREAEANATRVMSRPAPDRAVPQEPDHREARPAGPSPSVQRMMTPEEFKEETSVPNKMRGRSAITKVDRGLEEYSSLGRDLAAQLVALTRLVDLCRTYMEGREASPRYAGVEKLRGEAAAELGLLETVPKELPRARTDDAAASDEEVAQVFRELLAHADKLMGPGGRNATFADHMNRLNIPGEAQATARKLTAGGFDALMRTFVGKLEEMRGDQLLPAVTRRVLEEILPLANSVDFIRPISSLGMTAAPPYRSGAGSNRRYTFNVDTQARGGTSFLLGHMAHELTHVAAHRAYAATDAMLLAPYTSTPEAVGEIARDRKATLKSLADALAKESDLFNENQYSLLREKVEYGGGAGKLEKYATNYHRAGKLSDAERDTVLAWERAAGDASATLVEYDTVLNQMLIYLHMWGTPRDSAFYTLLLAAADRATTDRDTAREALRNAQQQEGAPQ</sequence>
<dbReference type="Pfam" id="PF13699">
    <property type="entry name" value="eCIS_core"/>
    <property type="match status" value="1"/>
</dbReference>